<sequence>MFSEKYEFFLEIAEYGSVTKAADHLLISQSALSKYLRRLEESLNTQLFDRKSLPLKLTRSGEVFYRYVTQCIDLEKQCMTQIENLKENVVETLRIGVGPWRASCFLPQVLPLFQEKYPFVKIEVIEGVSDALADGIIKNKIDICLMGASSRYPFLQFIPLCDERVLLVGSSFHPIVKQLRLSHSEYNDFINVDIRLFRQERLILTTTRQGFAQSIESYFAKVSFAPTDVIRIENLQTGLYLAAQGNYFSFVPEIATQSLSLPENISFFTIGQPELIYPISLTYNKNAKLSNAAKLFVDTTLAYYNKL</sequence>
<keyword evidence="7" id="KW-1185">Reference proteome</keyword>
<comment type="similarity">
    <text evidence="1">Belongs to the LysR transcriptional regulatory family.</text>
</comment>
<evidence type="ECO:0000256" key="3">
    <source>
        <dbReference type="ARBA" id="ARBA00023125"/>
    </source>
</evidence>
<evidence type="ECO:0000313" key="6">
    <source>
        <dbReference type="EMBL" id="QNL45479.1"/>
    </source>
</evidence>
<dbReference type="InterPro" id="IPR000847">
    <property type="entry name" value="LysR_HTH_N"/>
</dbReference>
<dbReference type="SUPFAM" id="SSF46785">
    <property type="entry name" value="Winged helix' DNA-binding domain"/>
    <property type="match status" value="1"/>
</dbReference>
<dbReference type="InterPro" id="IPR050950">
    <property type="entry name" value="HTH-type_LysR_regulators"/>
</dbReference>
<dbReference type="GO" id="GO:0003700">
    <property type="term" value="F:DNA-binding transcription factor activity"/>
    <property type="evidence" value="ECO:0007669"/>
    <property type="project" value="InterPro"/>
</dbReference>
<dbReference type="PROSITE" id="PS50931">
    <property type="entry name" value="HTH_LYSR"/>
    <property type="match status" value="1"/>
</dbReference>
<proteinExistence type="inferred from homology"/>
<dbReference type="CDD" id="cd05466">
    <property type="entry name" value="PBP2_LTTR_substrate"/>
    <property type="match status" value="1"/>
</dbReference>
<dbReference type="GO" id="GO:0005829">
    <property type="term" value="C:cytosol"/>
    <property type="evidence" value="ECO:0007669"/>
    <property type="project" value="TreeGrafter"/>
</dbReference>
<dbReference type="Gene3D" id="3.40.190.290">
    <property type="match status" value="1"/>
</dbReference>
<dbReference type="AlphaFoldDB" id="A0A7G9B7E8"/>
<keyword evidence="4" id="KW-0804">Transcription</keyword>
<name>A0A7G9B7E8_9FIRM</name>
<accession>A0A7G9B7E8</accession>
<evidence type="ECO:0000256" key="2">
    <source>
        <dbReference type="ARBA" id="ARBA00023015"/>
    </source>
</evidence>
<dbReference type="PANTHER" id="PTHR30419:SF28">
    <property type="entry name" value="HTH-TYPE TRANSCRIPTIONAL REGULATOR BSDA"/>
    <property type="match status" value="1"/>
</dbReference>
<dbReference type="Pfam" id="PF00126">
    <property type="entry name" value="HTH_1"/>
    <property type="match status" value="1"/>
</dbReference>
<dbReference type="PANTHER" id="PTHR30419">
    <property type="entry name" value="HTH-TYPE TRANSCRIPTIONAL REGULATOR YBHD"/>
    <property type="match status" value="1"/>
</dbReference>
<dbReference type="GO" id="GO:0003677">
    <property type="term" value="F:DNA binding"/>
    <property type="evidence" value="ECO:0007669"/>
    <property type="project" value="UniProtKB-KW"/>
</dbReference>
<feature type="domain" description="HTH lysR-type" evidence="5">
    <location>
        <begin position="1"/>
        <end position="58"/>
    </location>
</feature>
<dbReference type="InterPro" id="IPR036388">
    <property type="entry name" value="WH-like_DNA-bd_sf"/>
</dbReference>
<keyword evidence="2" id="KW-0805">Transcription regulation</keyword>
<dbReference type="Gene3D" id="1.10.10.10">
    <property type="entry name" value="Winged helix-like DNA-binding domain superfamily/Winged helix DNA-binding domain"/>
    <property type="match status" value="1"/>
</dbReference>
<evidence type="ECO:0000259" key="5">
    <source>
        <dbReference type="PROSITE" id="PS50931"/>
    </source>
</evidence>
<dbReference type="SUPFAM" id="SSF53850">
    <property type="entry name" value="Periplasmic binding protein-like II"/>
    <property type="match status" value="1"/>
</dbReference>
<organism evidence="6 7">
    <name type="scientific">Oscillibacter hominis</name>
    <dbReference type="NCBI Taxonomy" id="2763056"/>
    <lineage>
        <taxon>Bacteria</taxon>
        <taxon>Bacillati</taxon>
        <taxon>Bacillota</taxon>
        <taxon>Clostridia</taxon>
        <taxon>Eubacteriales</taxon>
        <taxon>Oscillospiraceae</taxon>
        <taxon>Oscillibacter</taxon>
    </lineage>
</organism>
<dbReference type="KEGG" id="ohi:H8790_05610"/>
<reference evidence="6 7" key="1">
    <citation type="submission" date="2020-08" db="EMBL/GenBank/DDBJ databases">
        <authorList>
            <person name="Liu C."/>
            <person name="Sun Q."/>
        </authorList>
    </citation>
    <scope>NUCLEOTIDE SEQUENCE [LARGE SCALE GENOMIC DNA]</scope>
    <source>
        <strain evidence="6 7">NSJ-62</strain>
    </source>
</reference>
<dbReference type="Proteomes" id="UP000515960">
    <property type="component" value="Chromosome"/>
</dbReference>
<gene>
    <name evidence="6" type="ORF">H8790_05610</name>
</gene>
<dbReference type="RefSeq" id="WP_187333907.1">
    <property type="nucleotide sequence ID" value="NZ_CP060490.1"/>
</dbReference>
<dbReference type="Pfam" id="PF03466">
    <property type="entry name" value="LysR_substrate"/>
    <property type="match status" value="1"/>
</dbReference>
<evidence type="ECO:0000313" key="7">
    <source>
        <dbReference type="Proteomes" id="UP000515960"/>
    </source>
</evidence>
<protein>
    <submittedName>
        <fullName evidence="6">LysR family transcriptional regulator</fullName>
    </submittedName>
</protein>
<dbReference type="InterPro" id="IPR036390">
    <property type="entry name" value="WH_DNA-bd_sf"/>
</dbReference>
<evidence type="ECO:0000256" key="4">
    <source>
        <dbReference type="ARBA" id="ARBA00023163"/>
    </source>
</evidence>
<keyword evidence="3" id="KW-0238">DNA-binding</keyword>
<dbReference type="EMBL" id="CP060490">
    <property type="protein sequence ID" value="QNL45479.1"/>
    <property type="molecule type" value="Genomic_DNA"/>
</dbReference>
<dbReference type="PRINTS" id="PR00039">
    <property type="entry name" value="HTHLYSR"/>
</dbReference>
<evidence type="ECO:0000256" key="1">
    <source>
        <dbReference type="ARBA" id="ARBA00009437"/>
    </source>
</evidence>
<dbReference type="InterPro" id="IPR005119">
    <property type="entry name" value="LysR_subst-bd"/>
</dbReference>